<dbReference type="FunFam" id="1.10.10.10:FF:000001">
    <property type="entry name" value="LysR family transcriptional regulator"/>
    <property type="match status" value="1"/>
</dbReference>
<keyword evidence="4" id="KW-0804">Transcription</keyword>
<evidence type="ECO:0000313" key="6">
    <source>
        <dbReference type="EMBL" id="SER10161.1"/>
    </source>
</evidence>
<dbReference type="STRING" id="531814.SAMN04487944_101233"/>
<evidence type="ECO:0000256" key="3">
    <source>
        <dbReference type="ARBA" id="ARBA00023125"/>
    </source>
</evidence>
<dbReference type="PROSITE" id="PS50931">
    <property type="entry name" value="HTH_LYSR"/>
    <property type="match status" value="1"/>
</dbReference>
<keyword evidence="7" id="KW-1185">Reference proteome</keyword>
<sequence length="300" mass="33821">MELRQLRYFVEVAEREHVSDAAAELHVAQSAISRQIANLEAELGVELFEREGRNVRLTHIGRIFLTHTKTALKAIDHAKKQIDEYIDPERGSIKIGFPTSLASNLLPTVVSEFKKKHPKIGFQLRQGSYNFLIESVENREIDVAFLGPVPTEHPDIIGDILFTESFYALVPNTHPLAEQSIVNLRDLHNEDFVLFPEGYVLHQLVIDGCKQSGFTPKVSSQGEDLDAIKGLVAAGIGITLLPESAFNDLNPYYSAKVAIQNPELRRTVGIIIPKNRKLAPSEQVFYEFIKDFFTILQRFQ</sequence>
<dbReference type="Proteomes" id="UP000199687">
    <property type="component" value="Unassembled WGS sequence"/>
</dbReference>
<evidence type="ECO:0000259" key="5">
    <source>
        <dbReference type="PROSITE" id="PS50931"/>
    </source>
</evidence>
<dbReference type="PANTHER" id="PTHR30346:SF28">
    <property type="entry name" value="HTH-TYPE TRANSCRIPTIONAL REGULATOR CYNR"/>
    <property type="match status" value="1"/>
</dbReference>
<dbReference type="Gene3D" id="3.40.190.290">
    <property type="match status" value="1"/>
</dbReference>
<evidence type="ECO:0000256" key="1">
    <source>
        <dbReference type="ARBA" id="ARBA00009437"/>
    </source>
</evidence>
<accession>A0A1H9LF92</accession>
<reference evidence="6 7" key="1">
    <citation type="submission" date="2016-10" db="EMBL/GenBank/DDBJ databases">
        <authorList>
            <person name="de Groot N.N."/>
        </authorList>
    </citation>
    <scope>NUCLEOTIDE SEQUENCE [LARGE SCALE GENOMIC DNA]</scope>
    <source>
        <strain evidence="6 7">CGMCC 1.7727</strain>
    </source>
</reference>
<name>A0A1H9LF92_9BACI</name>
<dbReference type="EMBL" id="FOGL01000001">
    <property type="protein sequence ID" value="SER10161.1"/>
    <property type="molecule type" value="Genomic_DNA"/>
</dbReference>
<dbReference type="Pfam" id="PF03466">
    <property type="entry name" value="LysR_substrate"/>
    <property type="match status" value="1"/>
</dbReference>
<evidence type="ECO:0000313" key="7">
    <source>
        <dbReference type="Proteomes" id="UP000199687"/>
    </source>
</evidence>
<evidence type="ECO:0000256" key="4">
    <source>
        <dbReference type="ARBA" id="ARBA00023163"/>
    </source>
</evidence>
<dbReference type="InterPro" id="IPR005119">
    <property type="entry name" value="LysR_subst-bd"/>
</dbReference>
<evidence type="ECO:0000256" key="2">
    <source>
        <dbReference type="ARBA" id="ARBA00023015"/>
    </source>
</evidence>
<dbReference type="AlphaFoldDB" id="A0A1H9LF92"/>
<protein>
    <submittedName>
        <fullName evidence="6">LysR family transcriptional regulator, transcription activator of glutamate synthase operon</fullName>
    </submittedName>
</protein>
<dbReference type="SUPFAM" id="SSF53850">
    <property type="entry name" value="Periplasmic binding protein-like II"/>
    <property type="match status" value="1"/>
</dbReference>
<dbReference type="InterPro" id="IPR036390">
    <property type="entry name" value="WH_DNA-bd_sf"/>
</dbReference>
<comment type="similarity">
    <text evidence="1">Belongs to the LysR transcriptional regulatory family.</text>
</comment>
<dbReference type="GO" id="GO:0003700">
    <property type="term" value="F:DNA-binding transcription factor activity"/>
    <property type="evidence" value="ECO:0007669"/>
    <property type="project" value="InterPro"/>
</dbReference>
<dbReference type="PRINTS" id="PR00039">
    <property type="entry name" value="HTHLYSR"/>
</dbReference>
<dbReference type="InterPro" id="IPR000847">
    <property type="entry name" value="LysR_HTH_N"/>
</dbReference>
<keyword evidence="2" id="KW-0805">Transcription regulation</keyword>
<dbReference type="GO" id="GO:0003677">
    <property type="term" value="F:DNA binding"/>
    <property type="evidence" value="ECO:0007669"/>
    <property type="project" value="UniProtKB-KW"/>
</dbReference>
<dbReference type="InterPro" id="IPR036388">
    <property type="entry name" value="WH-like_DNA-bd_sf"/>
</dbReference>
<feature type="domain" description="HTH lysR-type" evidence="5">
    <location>
        <begin position="1"/>
        <end position="58"/>
    </location>
</feature>
<dbReference type="Gene3D" id="1.10.10.10">
    <property type="entry name" value="Winged helix-like DNA-binding domain superfamily/Winged helix DNA-binding domain"/>
    <property type="match status" value="1"/>
</dbReference>
<organism evidence="6 7">
    <name type="scientific">Gracilibacillus ureilyticus</name>
    <dbReference type="NCBI Taxonomy" id="531814"/>
    <lineage>
        <taxon>Bacteria</taxon>
        <taxon>Bacillati</taxon>
        <taxon>Bacillota</taxon>
        <taxon>Bacilli</taxon>
        <taxon>Bacillales</taxon>
        <taxon>Bacillaceae</taxon>
        <taxon>Gracilibacillus</taxon>
    </lineage>
</organism>
<dbReference type="CDD" id="cd08434">
    <property type="entry name" value="PBP2_GltC_like"/>
    <property type="match status" value="1"/>
</dbReference>
<keyword evidence="3" id="KW-0238">DNA-binding</keyword>
<dbReference type="SUPFAM" id="SSF46785">
    <property type="entry name" value="Winged helix' DNA-binding domain"/>
    <property type="match status" value="1"/>
</dbReference>
<gene>
    <name evidence="6" type="ORF">SAMN04487944_101233</name>
</gene>
<dbReference type="Pfam" id="PF00126">
    <property type="entry name" value="HTH_1"/>
    <property type="match status" value="1"/>
</dbReference>
<dbReference type="RefSeq" id="WP_089738152.1">
    <property type="nucleotide sequence ID" value="NZ_FOGL01000001.1"/>
</dbReference>
<dbReference type="GO" id="GO:0032993">
    <property type="term" value="C:protein-DNA complex"/>
    <property type="evidence" value="ECO:0007669"/>
    <property type="project" value="TreeGrafter"/>
</dbReference>
<dbReference type="OrthoDB" id="9803735at2"/>
<dbReference type="PANTHER" id="PTHR30346">
    <property type="entry name" value="TRANSCRIPTIONAL DUAL REGULATOR HCAR-RELATED"/>
    <property type="match status" value="1"/>
</dbReference>
<proteinExistence type="inferred from homology"/>